<evidence type="ECO:0000313" key="4">
    <source>
        <dbReference type="Proteomes" id="UP001231189"/>
    </source>
</evidence>
<dbReference type="PANTHER" id="PTHR47481">
    <property type="match status" value="1"/>
</dbReference>
<dbReference type="Pfam" id="PF07727">
    <property type="entry name" value="RVT_2"/>
    <property type="match status" value="1"/>
</dbReference>
<dbReference type="SUPFAM" id="SSF56672">
    <property type="entry name" value="DNA/RNA polymerases"/>
    <property type="match status" value="1"/>
</dbReference>
<dbReference type="PANTHER" id="PTHR47481:SF31">
    <property type="entry name" value="OS01G0873500 PROTEIN"/>
    <property type="match status" value="1"/>
</dbReference>
<reference evidence="3" key="1">
    <citation type="submission" date="2023-07" db="EMBL/GenBank/DDBJ databases">
        <title>A chromosome-level genome assembly of Lolium multiflorum.</title>
        <authorList>
            <person name="Chen Y."/>
            <person name="Copetti D."/>
            <person name="Kolliker R."/>
            <person name="Studer B."/>
        </authorList>
    </citation>
    <scope>NUCLEOTIDE SEQUENCE</scope>
    <source>
        <strain evidence="3">02402/16</strain>
        <tissue evidence="3">Leaf</tissue>
    </source>
</reference>
<organism evidence="3 4">
    <name type="scientific">Lolium multiflorum</name>
    <name type="common">Italian ryegrass</name>
    <name type="synonym">Lolium perenne subsp. multiflorum</name>
    <dbReference type="NCBI Taxonomy" id="4521"/>
    <lineage>
        <taxon>Eukaryota</taxon>
        <taxon>Viridiplantae</taxon>
        <taxon>Streptophyta</taxon>
        <taxon>Embryophyta</taxon>
        <taxon>Tracheophyta</taxon>
        <taxon>Spermatophyta</taxon>
        <taxon>Magnoliopsida</taxon>
        <taxon>Liliopsida</taxon>
        <taxon>Poales</taxon>
        <taxon>Poaceae</taxon>
        <taxon>BOP clade</taxon>
        <taxon>Pooideae</taxon>
        <taxon>Poodae</taxon>
        <taxon>Poeae</taxon>
        <taxon>Poeae Chloroplast Group 2 (Poeae type)</taxon>
        <taxon>Loliodinae</taxon>
        <taxon>Loliinae</taxon>
        <taxon>Lolium</taxon>
    </lineage>
</organism>
<sequence>MASSVAAASHVMASSDGAISAAAPSSFATASPFTQSPPLAWARSRQPSMDASVVVPPAAPLSHGDQIPAAAHVPPSSASASASYAPSAYNAPALPAYGAPQAYEPALPAYGTHQPYAPTAVAYAPAHVHAYTPATAALHAYTLAHARMNAAAQPSPVYAPGPASVASAYASAPPGYAPASASFASASPAYGASSAYVPPVTGALAPFDYGPSPGALHHGLISLEYLRTRGSTRRLRLPTRIMLRRSTRRSTTRLLRKRRRPWILRPRRRSTSRTLFRRYLEGYADGSLPCPSPYHPAYHTWVAQDQAILSAIQSSLTPSVSSLVIFAATSRDAWTALHTSFASQSQARAHAIRTELGEAKLQDLSITDYFNKVTGLADTLASIGQPLRAEDFTTYVLNGLDDDYDNLVENINEAATVWWKTSGATASAGPRAPAAFPTPTTGGGRPRATCPCCGTELACQLCGLAGHIASRCHRRFKQDFLGIGNNGKGNDKQAALASHEYGHTPSYPIDSTWYMDTGATNHLTSEMGKLSTQEPYRGHDQVRTANGAGIGRGARLQLLDDQAPDAAPMTDVDRLHAPCMPDLSASRSWPAPEPAPSASPAGSPRPASPASPAGSPGPAPSASPAASPRPASTPSSPGPSTRSAAPLSPGPHATPGSSSSAASSPAPPVASTSASPAPSVPAALRPRTRSQNGVFCPKECTDGTVAWIAACVAQAEDDPTAEPRTFRLLLLVPPVSGVNVIDSKWVFKVKKHADGSIERYKARLVAKGFKQRYGLDYEDTFSPVVKPTTIWLLLSLAVTRGWFLRQLDVQNAFLHGVLEEEVYMRQPPGFVDPARPRHLCRLVKALYGLKQAPRAWHARLGSVLRAHGFVPSTADTSLFLLQRPEVTMYLLVYVDDIIFVSSSDVASSDSCLR</sequence>
<dbReference type="AlphaFoldDB" id="A0AAD8WBA8"/>
<comment type="caution">
    <text evidence="3">The sequence shown here is derived from an EMBL/GenBank/DDBJ whole genome shotgun (WGS) entry which is preliminary data.</text>
</comment>
<feature type="compositionally biased region" description="Low complexity" evidence="1">
    <location>
        <begin position="622"/>
        <end position="683"/>
    </location>
</feature>
<gene>
    <name evidence="3" type="ORF">QYE76_065537</name>
</gene>
<name>A0AAD8WBA8_LOLMU</name>
<dbReference type="InterPro" id="IPR043502">
    <property type="entry name" value="DNA/RNA_pol_sf"/>
</dbReference>
<dbReference type="InterPro" id="IPR013103">
    <property type="entry name" value="RVT_2"/>
</dbReference>
<keyword evidence="4" id="KW-1185">Reference proteome</keyword>
<protein>
    <recommendedName>
        <fullName evidence="2">Reverse transcriptase Ty1/copia-type domain-containing protein</fullName>
    </recommendedName>
</protein>
<accession>A0AAD8WBA8</accession>
<feature type="compositionally biased region" description="Low complexity" evidence="1">
    <location>
        <begin position="598"/>
        <end position="614"/>
    </location>
</feature>
<evidence type="ECO:0000313" key="3">
    <source>
        <dbReference type="EMBL" id="KAK1647732.1"/>
    </source>
</evidence>
<evidence type="ECO:0000259" key="2">
    <source>
        <dbReference type="Pfam" id="PF07727"/>
    </source>
</evidence>
<evidence type="ECO:0000256" key="1">
    <source>
        <dbReference type="SAM" id="MobiDB-lite"/>
    </source>
</evidence>
<feature type="domain" description="Reverse transcriptase Ty1/copia-type" evidence="2">
    <location>
        <begin position="734"/>
        <end position="902"/>
    </location>
</feature>
<dbReference type="EMBL" id="JAUUTY010000004">
    <property type="protein sequence ID" value="KAK1647732.1"/>
    <property type="molecule type" value="Genomic_DNA"/>
</dbReference>
<feature type="region of interest" description="Disordered" evidence="1">
    <location>
        <begin position="566"/>
        <end position="695"/>
    </location>
</feature>
<dbReference type="Proteomes" id="UP001231189">
    <property type="component" value="Unassembled WGS sequence"/>
</dbReference>
<dbReference type="Pfam" id="PF14223">
    <property type="entry name" value="Retrotran_gag_2"/>
    <property type="match status" value="1"/>
</dbReference>
<proteinExistence type="predicted"/>